<evidence type="ECO:0000313" key="2">
    <source>
        <dbReference type="Proteomes" id="UP001281147"/>
    </source>
</evidence>
<gene>
    <name evidence="1" type="ORF">LTR37_012681</name>
</gene>
<dbReference type="EMBL" id="JAUTXU010000119">
    <property type="protein sequence ID" value="KAK3706471.1"/>
    <property type="molecule type" value="Genomic_DNA"/>
</dbReference>
<dbReference type="Proteomes" id="UP001281147">
    <property type="component" value="Unassembled WGS sequence"/>
</dbReference>
<proteinExistence type="predicted"/>
<evidence type="ECO:0000313" key="1">
    <source>
        <dbReference type="EMBL" id="KAK3706471.1"/>
    </source>
</evidence>
<accession>A0ACC3MYG5</accession>
<reference evidence="1" key="1">
    <citation type="submission" date="2023-07" db="EMBL/GenBank/DDBJ databases">
        <title>Black Yeasts Isolated from many extreme environments.</title>
        <authorList>
            <person name="Coleine C."/>
            <person name="Stajich J.E."/>
            <person name="Selbmann L."/>
        </authorList>
    </citation>
    <scope>NUCLEOTIDE SEQUENCE</scope>
    <source>
        <strain evidence="1">CCFEE 5714</strain>
    </source>
</reference>
<sequence>MSSTKFTVTKHTFPGLHIRHYAGATRDRDEDIQYLEAKQYTPLGNRLPQAGDITIISTCANGFPKEMYEPLSDELLTFSERNRVRIRSIWSVDKSDHGASGIINERSQGDDPSYFDLARDLLLMINRYRDQMTLPIVGIGHSLGATALLELTRIHPRLFSSLILIDPIIGLEVLDLGAILVHKWDPRVMKLWLEYGLRDTPTLLYPELGNVTLRTTKATEVWNYARSWFDPLPLDGTYVSERSLVKHPDAHRTIVKTHPFYLPEAMEAWRHLPHVRCSVLYLFPETGPLSSANAMEEKVARTGNGEGGSGGQRYGRTSKIVLEGTGHLAPFEKPDLCAKAMAEWLAKDVQAWLERTKFEKDNKDDKSVNQVALSDEWLRQAKLWFDTNVKKASAKAKL</sequence>
<keyword evidence="2" id="KW-1185">Reference proteome</keyword>
<organism evidence="1 2">
    <name type="scientific">Vermiconidia calcicola</name>
    <dbReference type="NCBI Taxonomy" id="1690605"/>
    <lineage>
        <taxon>Eukaryota</taxon>
        <taxon>Fungi</taxon>
        <taxon>Dikarya</taxon>
        <taxon>Ascomycota</taxon>
        <taxon>Pezizomycotina</taxon>
        <taxon>Dothideomycetes</taxon>
        <taxon>Dothideomycetidae</taxon>
        <taxon>Mycosphaerellales</taxon>
        <taxon>Extremaceae</taxon>
        <taxon>Vermiconidia</taxon>
    </lineage>
</organism>
<comment type="caution">
    <text evidence="1">The sequence shown here is derived from an EMBL/GenBank/DDBJ whole genome shotgun (WGS) entry which is preliminary data.</text>
</comment>
<protein>
    <submittedName>
        <fullName evidence="1">Uncharacterized protein</fullName>
    </submittedName>
</protein>
<name>A0ACC3MYG5_9PEZI</name>